<evidence type="ECO:0000256" key="1">
    <source>
        <dbReference type="ARBA" id="ARBA00007503"/>
    </source>
</evidence>
<feature type="region of interest" description="Disordered" evidence="2">
    <location>
        <begin position="266"/>
        <end position="305"/>
    </location>
</feature>
<accession>A0A087U164</accession>
<sequence>MMLNSNKRKGRTNANRLGRSKGYNEKIMAFDGVYGNSRLMHTTASLVGCVVQIQVKNGAVYEGILRTFSHQFDLVLEMTHKVNLKSPPAKGVGPVVCNLLASFPFEEGISEKLIFRLNDIVMLKATNVDTDYAVKDSFTDTAISKYNGQIIERELEPWEGASSDSETTVALIPEDEDGANGWDANDMFRTNAEKYGVKSSYDNSLQEYTVPLTKKDTEEYKLQEAKALKIAHEIEANVSYQTRIQLENGDEEDRFSAVARPDDAVASKYVLPQKRRNTPGLKRQPSTTASPVHTTSSKPYPTLHLNTNVTMSTSQTNKQYLHTLPTSEKSQSPPSFQSSPGPNNTTMPMPSVPKDSVEKSLNGEGMSEKEAIKTSSVSTTLENVPALSGHSKPHVLCPPPTQTLPPRIERRRETERKLSKQKGRNDEIEEFKKFSSNFKLTDENKDSNEPKDEFNSSEIKADQAMLAEKLAEQVKIDKDIDEKSSNVVKFSNLNPNAKEFVFNPNAKSFTPRSASVTSPPTPIPVQPQRMQAQSPVMAVPHSQMIPGLPQPIFTAMAPQYVMQAAPVSMALTTPFAAASLSQAPRFRKVPITMQPRHEITPPMHVAAATGQPILAPAAIPTPSQLTMQYTSPPGMIHASGPPQQTMGYPQMNFVVGPRVVSPQPVGVVPTSHSVSYCDTSHLPTHLINKYCIAVSAHPGASISAATASHSLQQGGQHSNHYPPQSQTPVVHPSPSPVHQVPTPHGNHSQPPTPTTVMYPGGPIGQHPLQATGPHNHNQPLNHPMHQAHHAGFPGGPQPVVLMQQQQPVPVSHHGHQTAAPHHPLHMHSIHSQNPGNHIGTPTHILPQMTIIPTSAAMVSAPTTIATPPFVQHPQGTQLFKEHINVDKLGRGIQLLSSLKMKG</sequence>
<gene>
    <name evidence="4" type="ORF">X975_15366</name>
</gene>
<feature type="non-terminal residue" evidence="4">
    <location>
        <position position="902"/>
    </location>
</feature>
<dbReference type="InterPro" id="IPR047575">
    <property type="entry name" value="Sm"/>
</dbReference>
<name>A0A087U164_STEMI</name>
<dbReference type="EMBL" id="KK117679">
    <property type="protein sequence ID" value="KFM71103.1"/>
    <property type="molecule type" value="Genomic_DNA"/>
</dbReference>
<feature type="compositionally biased region" description="Polar residues" evidence="2">
    <location>
        <begin position="706"/>
        <end position="721"/>
    </location>
</feature>
<feature type="compositionally biased region" description="Polar residues" evidence="2">
    <location>
        <begin position="373"/>
        <end position="382"/>
    </location>
</feature>
<comment type="similarity">
    <text evidence="1">Belongs to the ataxin-2 family.</text>
</comment>
<dbReference type="Pfam" id="PF06741">
    <property type="entry name" value="LsmAD"/>
    <property type="match status" value="1"/>
</dbReference>
<evidence type="ECO:0000256" key="2">
    <source>
        <dbReference type="SAM" id="MobiDB-lite"/>
    </source>
</evidence>
<dbReference type="STRING" id="407821.A0A087U164"/>
<dbReference type="InterPro" id="IPR009604">
    <property type="entry name" value="LsmAD_domain"/>
</dbReference>
<feature type="region of interest" description="Disordered" evidence="2">
    <location>
        <begin position="324"/>
        <end position="430"/>
    </location>
</feature>
<dbReference type="GO" id="GO:0034063">
    <property type="term" value="P:stress granule assembly"/>
    <property type="evidence" value="ECO:0007669"/>
    <property type="project" value="TreeGrafter"/>
</dbReference>
<dbReference type="SMART" id="SM01272">
    <property type="entry name" value="LsmAD"/>
    <property type="match status" value="1"/>
</dbReference>
<evidence type="ECO:0000259" key="3">
    <source>
        <dbReference type="PROSITE" id="PS52002"/>
    </source>
</evidence>
<dbReference type="OrthoDB" id="2275718at2759"/>
<evidence type="ECO:0000313" key="5">
    <source>
        <dbReference type="Proteomes" id="UP000054359"/>
    </source>
</evidence>
<dbReference type="PANTHER" id="PTHR12854">
    <property type="entry name" value="ATAXIN 2-RELATED"/>
    <property type="match status" value="1"/>
</dbReference>
<dbReference type="Pfam" id="PF14438">
    <property type="entry name" value="SM-ATX"/>
    <property type="match status" value="1"/>
</dbReference>
<dbReference type="InterPro" id="IPR045117">
    <property type="entry name" value="ATXN2-like"/>
</dbReference>
<dbReference type="GO" id="GO:0010494">
    <property type="term" value="C:cytoplasmic stress granule"/>
    <property type="evidence" value="ECO:0007669"/>
    <property type="project" value="TreeGrafter"/>
</dbReference>
<organism evidence="4 5">
    <name type="scientific">Stegodyphus mimosarum</name>
    <name type="common">African social velvet spider</name>
    <dbReference type="NCBI Taxonomy" id="407821"/>
    <lineage>
        <taxon>Eukaryota</taxon>
        <taxon>Metazoa</taxon>
        <taxon>Ecdysozoa</taxon>
        <taxon>Arthropoda</taxon>
        <taxon>Chelicerata</taxon>
        <taxon>Arachnida</taxon>
        <taxon>Araneae</taxon>
        <taxon>Araneomorphae</taxon>
        <taxon>Entelegynae</taxon>
        <taxon>Eresoidea</taxon>
        <taxon>Eresidae</taxon>
        <taxon>Stegodyphus</taxon>
    </lineage>
</organism>
<evidence type="ECO:0000313" key="4">
    <source>
        <dbReference type="EMBL" id="KFM71103.1"/>
    </source>
</evidence>
<feature type="compositionally biased region" description="Polar residues" evidence="2">
    <location>
        <begin position="284"/>
        <end position="305"/>
    </location>
</feature>
<proteinExistence type="inferred from homology"/>
<reference evidence="4 5" key="1">
    <citation type="submission" date="2013-11" db="EMBL/GenBank/DDBJ databases">
        <title>Genome sequencing of Stegodyphus mimosarum.</title>
        <authorList>
            <person name="Bechsgaard J."/>
        </authorList>
    </citation>
    <scope>NUCLEOTIDE SEQUENCE [LARGE SCALE GENOMIC DNA]</scope>
</reference>
<dbReference type="InterPro" id="IPR025852">
    <property type="entry name" value="SM_dom_ATX"/>
</dbReference>
<feature type="compositionally biased region" description="Basic and acidic residues" evidence="2">
    <location>
        <begin position="407"/>
        <end position="430"/>
    </location>
</feature>
<feature type="domain" description="Sm" evidence="3">
    <location>
        <begin position="38"/>
        <end position="129"/>
    </location>
</feature>
<keyword evidence="5" id="KW-1185">Reference proteome</keyword>
<feature type="compositionally biased region" description="Low complexity" evidence="2">
    <location>
        <begin position="330"/>
        <end position="342"/>
    </location>
</feature>
<dbReference type="GO" id="GO:0003729">
    <property type="term" value="F:mRNA binding"/>
    <property type="evidence" value="ECO:0007669"/>
    <property type="project" value="TreeGrafter"/>
</dbReference>
<feature type="compositionally biased region" description="Low complexity" evidence="2">
    <location>
        <begin position="722"/>
        <end position="744"/>
    </location>
</feature>
<dbReference type="PROSITE" id="PS52002">
    <property type="entry name" value="SM"/>
    <property type="match status" value="1"/>
</dbReference>
<dbReference type="OMA" id="ISQACHE"/>
<feature type="region of interest" description="Disordered" evidence="2">
    <location>
        <begin position="706"/>
        <end position="754"/>
    </location>
</feature>
<protein>
    <submittedName>
        <fullName evidence="4">Ataxin-2</fullName>
    </submittedName>
</protein>
<dbReference type="Proteomes" id="UP000054359">
    <property type="component" value="Unassembled WGS sequence"/>
</dbReference>
<dbReference type="PANTHER" id="PTHR12854:SF7">
    <property type="entry name" value="ATAXIN-2 HOMOLOG"/>
    <property type="match status" value="1"/>
</dbReference>
<dbReference type="AlphaFoldDB" id="A0A087U164"/>